<dbReference type="AlphaFoldDB" id="A0A1R2C313"/>
<evidence type="ECO:0000313" key="1">
    <source>
        <dbReference type="EMBL" id="OMJ83418.1"/>
    </source>
</evidence>
<evidence type="ECO:0000313" key="2">
    <source>
        <dbReference type="Proteomes" id="UP000187209"/>
    </source>
</evidence>
<comment type="caution">
    <text evidence="1">The sequence shown here is derived from an EMBL/GenBank/DDBJ whole genome shotgun (WGS) entry which is preliminary data.</text>
</comment>
<gene>
    <name evidence="1" type="ORF">SteCoe_15689</name>
</gene>
<name>A0A1R2C313_9CILI</name>
<organism evidence="1 2">
    <name type="scientific">Stentor coeruleus</name>
    <dbReference type="NCBI Taxonomy" id="5963"/>
    <lineage>
        <taxon>Eukaryota</taxon>
        <taxon>Sar</taxon>
        <taxon>Alveolata</taxon>
        <taxon>Ciliophora</taxon>
        <taxon>Postciliodesmatophora</taxon>
        <taxon>Heterotrichea</taxon>
        <taxon>Heterotrichida</taxon>
        <taxon>Stentoridae</taxon>
        <taxon>Stentor</taxon>
    </lineage>
</organism>
<protein>
    <submittedName>
        <fullName evidence="1">Uncharacterized protein</fullName>
    </submittedName>
</protein>
<proteinExistence type="predicted"/>
<dbReference type="Proteomes" id="UP000187209">
    <property type="component" value="Unassembled WGS sequence"/>
</dbReference>
<accession>A0A1R2C313</accession>
<keyword evidence="2" id="KW-1185">Reference proteome</keyword>
<dbReference type="EMBL" id="MPUH01000305">
    <property type="protein sequence ID" value="OMJ83418.1"/>
    <property type="molecule type" value="Genomic_DNA"/>
</dbReference>
<reference evidence="1 2" key="1">
    <citation type="submission" date="2016-11" db="EMBL/GenBank/DDBJ databases">
        <title>The macronuclear genome of Stentor coeruleus: a giant cell with tiny introns.</title>
        <authorList>
            <person name="Slabodnick M."/>
            <person name="Ruby J.G."/>
            <person name="Reiff S.B."/>
            <person name="Swart E.C."/>
            <person name="Gosai S."/>
            <person name="Prabakaran S."/>
            <person name="Witkowska E."/>
            <person name="Larue G.E."/>
            <person name="Fisher S."/>
            <person name="Freeman R.M."/>
            <person name="Gunawardena J."/>
            <person name="Chu W."/>
            <person name="Stover N.A."/>
            <person name="Gregory B.D."/>
            <person name="Nowacki M."/>
            <person name="Derisi J."/>
            <person name="Roy S.W."/>
            <person name="Marshall W.F."/>
            <person name="Sood P."/>
        </authorList>
    </citation>
    <scope>NUCLEOTIDE SEQUENCE [LARGE SCALE GENOMIC DNA]</scope>
    <source>
        <strain evidence="1">WM001</strain>
    </source>
</reference>
<dbReference type="OrthoDB" id="288611at2759"/>
<sequence>MCIYNPSCEEKEELCNCKNILLFMRSFIQACQAQTEAVKNLSNIASEILDKLSAKSQRNIPILNMNESDGFSVSASRTELMNLLCKGKNNQMFSFQLEYDIPSPIYKDRLFKLEAKIIDSSGQTVELSNCIFVQILLFTKDSPPKQLVLTTTGEKMIKGNTEIKGKSLFVFNKIAIQNVTSHYLSGALYLVLLPNNCDLVKPLVIEDIVVRARKMKEDLLIKKQKSEENL</sequence>